<dbReference type="PROSITE" id="PS50086">
    <property type="entry name" value="TBC_RABGAP"/>
    <property type="match status" value="1"/>
</dbReference>
<dbReference type="GO" id="GO:0005096">
    <property type="term" value="F:GTPase activator activity"/>
    <property type="evidence" value="ECO:0007669"/>
    <property type="project" value="UniProtKB-KW"/>
</dbReference>
<dbReference type="AlphaFoldDB" id="A0A232M0W4"/>
<dbReference type="Pfam" id="PF00566">
    <property type="entry name" value="RabGAP-TBC"/>
    <property type="match status" value="1"/>
</dbReference>
<feature type="domain" description="Rab-GAP TBC" evidence="2">
    <location>
        <begin position="58"/>
        <end position="243"/>
    </location>
</feature>
<evidence type="ECO:0000259" key="2">
    <source>
        <dbReference type="PROSITE" id="PS50086"/>
    </source>
</evidence>
<dbReference type="InterPro" id="IPR000195">
    <property type="entry name" value="Rab-GAP-TBC_dom"/>
</dbReference>
<evidence type="ECO:0000313" key="4">
    <source>
        <dbReference type="Proteomes" id="UP000243515"/>
    </source>
</evidence>
<dbReference type="Proteomes" id="UP000243515">
    <property type="component" value="Unassembled WGS sequence"/>
</dbReference>
<evidence type="ECO:0000256" key="1">
    <source>
        <dbReference type="ARBA" id="ARBA00022468"/>
    </source>
</evidence>
<keyword evidence="4" id="KW-1185">Reference proteome</keyword>
<dbReference type="Gene3D" id="1.10.8.1310">
    <property type="match status" value="1"/>
</dbReference>
<dbReference type="PANTHER" id="PTHR20913">
    <property type="entry name" value="TBC1 DOMAIN FAMILY MEMBER 20/GTPASE"/>
    <property type="match status" value="1"/>
</dbReference>
<dbReference type="OrthoDB" id="206700at2759"/>
<sequence>MDNTLQTHFSGEAFQQSVQTEDDTHSNATEIKRLGIRQACAISDVNSLVSYAVSEGGLLQDDLRRTAWPILLGSDWHTTKNGHCSSWKDLPRHPDEDQIKLDVDRSFVYYPNCTEKELEGRKQELSGLITEVLRRYPMLCYFQGYHDIAQVMLLVLGSQQAVPALTRVSLFRIRDYMLPSLSPALKHLQLIPSILQKADPRLRKHLSGTQPFFALAATLTLYAHDVQEYGDIARLYDFLLAHEPVVSIYLFTAIILSRKNELFEIPVEEPEMLHSTLSKLPRHLNLEDLIKDTINLFRNYPPESLPFRAWHQIPQYSMLKTSRDLAIRNAAGEAEELFRLQTQTWQREEFRRKALNLVWMYRKPAGSVGFAVVVGLLSFWIRRNGLDASIWKYCISRLKGVF</sequence>
<dbReference type="InterPro" id="IPR045913">
    <property type="entry name" value="TBC20/Gyp8-like"/>
</dbReference>
<dbReference type="SUPFAM" id="SSF47923">
    <property type="entry name" value="Ypt/Rab-GAP domain of gyp1p"/>
    <property type="match status" value="2"/>
</dbReference>
<proteinExistence type="predicted"/>
<comment type="caution">
    <text evidence="3">The sequence shown here is derived from an EMBL/GenBank/DDBJ whole genome shotgun (WGS) entry which is preliminary data.</text>
</comment>
<dbReference type="SMART" id="SM00164">
    <property type="entry name" value="TBC"/>
    <property type="match status" value="1"/>
</dbReference>
<dbReference type="GO" id="GO:0005789">
    <property type="term" value="C:endoplasmic reticulum membrane"/>
    <property type="evidence" value="ECO:0007669"/>
    <property type="project" value="TreeGrafter"/>
</dbReference>
<reference evidence="3 4" key="1">
    <citation type="journal article" date="2015" name="Environ. Microbiol.">
        <title>Metagenome sequence of Elaphomyces granulatus from sporocarp tissue reveals Ascomycota ectomycorrhizal fingerprints of genome expansion and a Proteobacteria-rich microbiome.</title>
        <authorList>
            <person name="Quandt C.A."/>
            <person name="Kohler A."/>
            <person name="Hesse C.N."/>
            <person name="Sharpton T.J."/>
            <person name="Martin F."/>
            <person name="Spatafora J.W."/>
        </authorList>
    </citation>
    <scope>NUCLEOTIDE SEQUENCE [LARGE SCALE GENOMIC DNA]</scope>
    <source>
        <strain evidence="3 4">OSC145934</strain>
    </source>
</reference>
<dbReference type="InterPro" id="IPR035969">
    <property type="entry name" value="Rab-GAP_TBC_sf"/>
</dbReference>
<accession>A0A232M0W4</accession>
<dbReference type="Gene3D" id="1.10.472.80">
    <property type="entry name" value="Ypt/Rab-GAP domain of gyp1p, domain 3"/>
    <property type="match status" value="1"/>
</dbReference>
<dbReference type="PANTHER" id="PTHR20913:SF7">
    <property type="entry name" value="RE60063P"/>
    <property type="match status" value="1"/>
</dbReference>
<organism evidence="3 4">
    <name type="scientific">Elaphomyces granulatus</name>
    <dbReference type="NCBI Taxonomy" id="519963"/>
    <lineage>
        <taxon>Eukaryota</taxon>
        <taxon>Fungi</taxon>
        <taxon>Dikarya</taxon>
        <taxon>Ascomycota</taxon>
        <taxon>Pezizomycotina</taxon>
        <taxon>Eurotiomycetes</taxon>
        <taxon>Eurotiomycetidae</taxon>
        <taxon>Eurotiales</taxon>
        <taxon>Elaphomycetaceae</taxon>
        <taxon>Elaphomyces</taxon>
    </lineage>
</organism>
<gene>
    <name evidence="3" type="ORF">Egran_02274</name>
</gene>
<dbReference type="GO" id="GO:0006888">
    <property type="term" value="P:endoplasmic reticulum to Golgi vesicle-mediated transport"/>
    <property type="evidence" value="ECO:0007669"/>
    <property type="project" value="TreeGrafter"/>
</dbReference>
<dbReference type="EMBL" id="NPHW01003205">
    <property type="protein sequence ID" value="OXV09964.1"/>
    <property type="molecule type" value="Genomic_DNA"/>
</dbReference>
<keyword evidence="1" id="KW-0343">GTPase activation</keyword>
<protein>
    <recommendedName>
        <fullName evidence="2">Rab-GAP TBC domain-containing protein</fullName>
    </recommendedName>
</protein>
<name>A0A232M0W4_9EURO</name>
<dbReference type="FunFam" id="1.10.472.80:FF:000060">
    <property type="entry name" value="TBC domain protein, putative"/>
    <property type="match status" value="1"/>
</dbReference>
<dbReference type="FunFam" id="1.10.8.1310:FF:000001">
    <property type="entry name" value="TBC1 domain family, member 20"/>
    <property type="match status" value="1"/>
</dbReference>
<evidence type="ECO:0000313" key="3">
    <source>
        <dbReference type="EMBL" id="OXV09964.1"/>
    </source>
</evidence>